<dbReference type="EMBL" id="CP016171">
    <property type="protein sequence ID" value="ANN72221.1"/>
    <property type="molecule type" value="Genomic_DNA"/>
</dbReference>
<accession>A0A193FYG1</accession>
<dbReference type="STRING" id="463025.BAU08_13505"/>
<sequence>MRLPFRRAVRDAVGAMTACGRLYTPIQEMPPCTPATPPSRNDRPVSRSLVMVRARTALSPRAAMACVLLAMMPTAASASQSEIFLDPAPETQGMAPPQAYPSVQGRVLGYVENANFFGVKGPGATGLPSSWHTVDPFLQGAAVARLSPRWTLSGLAELRAFGNDPGDRAFETLDGQLRNLFLSYDAGAVSYFAGKFEVGLGEAWESMDGIYSGFSGDYAYPGSLGAGARWSLRRSDSASHTVTAIVFKRDNTTLGQTWFNNYPSQPDSADGGPANTPGLQSGGIAYDIGNIPGLDGLRAGATVARLGAGQGDARSQTALEAHINYERPLGDGMGLRLFAEAVHMRGFLGRQAAATDTIAAASLSAGRWLYTIAAAQRNLQALSGSLSTQGFSDSRDWGVSGTVAYQTDIGVIVQAGLLRQQEQGVTFNQGLLRFIFQTSL</sequence>
<organism evidence="1 2">
    <name type="scientific">Bordetella bronchialis</name>
    <dbReference type="NCBI Taxonomy" id="463025"/>
    <lineage>
        <taxon>Bacteria</taxon>
        <taxon>Pseudomonadati</taxon>
        <taxon>Pseudomonadota</taxon>
        <taxon>Betaproteobacteria</taxon>
        <taxon>Burkholderiales</taxon>
        <taxon>Alcaligenaceae</taxon>
        <taxon>Bordetella</taxon>
    </lineage>
</organism>
<gene>
    <name evidence="1" type="ORF">BAU08_13505</name>
</gene>
<dbReference type="RefSeq" id="WP_066669749.1">
    <property type="nucleotide sequence ID" value="NZ_CP016171.1"/>
</dbReference>
<protein>
    <recommendedName>
        <fullName evidence="3">Porin</fullName>
    </recommendedName>
</protein>
<dbReference type="Proteomes" id="UP000092213">
    <property type="component" value="Chromosome"/>
</dbReference>
<dbReference type="AlphaFoldDB" id="A0A193FYG1"/>
<evidence type="ECO:0008006" key="3">
    <source>
        <dbReference type="Google" id="ProtNLM"/>
    </source>
</evidence>
<evidence type="ECO:0000313" key="1">
    <source>
        <dbReference type="EMBL" id="ANN72221.1"/>
    </source>
</evidence>
<name>A0A193FYG1_9BORD</name>
<evidence type="ECO:0000313" key="2">
    <source>
        <dbReference type="Proteomes" id="UP000092213"/>
    </source>
</evidence>
<proteinExistence type="predicted"/>
<reference evidence="1 2" key="1">
    <citation type="submission" date="2016-06" db="EMBL/GenBank/DDBJ databases">
        <title>Complete genome sequences of Bordetella bronchialis and Bordetella flabilis.</title>
        <authorList>
            <person name="LiPuma J.J."/>
            <person name="Spilker T."/>
        </authorList>
    </citation>
    <scope>NUCLEOTIDE SEQUENCE [LARGE SCALE GENOMIC DNA]</scope>
    <source>
        <strain evidence="1 2">AU17976</strain>
    </source>
</reference>